<dbReference type="GO" id="GO:0008649">
    <property type="term" value="F:rRNA methyltransferase activity"/>
    <property type="evidence" value="ECO:0007669"/>
    <property type="project" value="InterPro"/>
</dbReference>
<feature type="domain" description="SAM-dependent MTase RsmB/NOP-type" evidence="14">
    <location>
        <begin position="165"/>
        <end position="446"/>
    </location>
</feature>
<dbReference type="InterPro" id="IPR054728">
    <property type="entry name" value="RsmB-like_ferredoxin"/>
</dbReference>
<evidence type="ECO:0000256" key="10">
    <source>
        <dbReference type="ARBA" id="ARBA00030399"/>
    </source>
</evidence>
<keyword evidence="5" id="KW-0698">rRNA processing</keyword>
<comment type="caution">
    <text evidence="13">Lacks conserved residue(s) required for the propagation of feature annotation.</text>
</comment>
<comment type="similarity">
    <text evidence="13">Belongs to the class I-like SAM-binding methyltransferase superfamily. RsmB/NOP family.</text>
</comment>
<dbReference type="GO" id="GO:0005737">
    <property type="term" value="C:cytoplasm"/>
    <property type="evidence" value="ECO:0007669"/>
    <property type="project" value="UniProtKB-SubCell"/>
</dbReference>
<dbReference type="Gene3D" id="3.40.50.150">
    <property type="entry name" value="Vaccinia Virus protein VP39"/>
    <property type="match status" value="1"/>
</dbReference>
<keyword evidence="8 13" id="KW-0949">S-adenosyl-L-methionine</keyword>
<evidence type="ECO:0000256" key="7">
    <source>
        <dbReference type="ARBA" id="ARBA00022679"/>
    </source>
</evidence>
<evidence type="ECO:0000313" key="15">
    <source>
        <dbReference type="EMBL" id="OBX50819.1"/>
    </source>
</evidence>
<dbReference type="Gene3D" id="1.10.940.10">
    <property type="entry name" value="NusB-like"/>
    <property type="match status" value="1"/>
</dbReference>
<dbReference type="Pfam" id="PF01029">
    <property type="entry name" value="NusB"/>
    <property type="match status" value="1"/>
</dbReference>
<sequence length="448" mass="49978">MIGNDMKINPQLPIRANVILTLENIKQGHSLSSLLDDLLTALKDSQKGFAHQLLLGTLRHWHAISRIGESLIKQSPTDIGITCALNMGLYELLYMNTPDYAVINETLNAVKSLNKNYGVGFINAILRKVADKKAKFTKKIQKNHSLPNWLAKELKQDWGDYYENLGQNLRKSAPIFLRVNGKFSTLDKYADLLNSANIAHQILPLGVADERVIKLTASQKVQSLPHFQDGFVSVQDRHAQLCGHILKTLDLPKNLRLLDACTAPGGKLAQLLELSNDVFHVEHITALDNDEKRLNRVHDNLTRLALADGAKVICADATNYRTDVSFDVIVLDAPCSATGVIRRHPDIALLRTEQDVIQTVALQADILQNLWQNLMVGGYLLYITCSLLKIENEKQILNFLANTPNAKTVDFGLNLPSQIKQTVGYQCLPLSDDDGDGFYYALLQKVDR</sequence>
<dbReference type="InterPro" id="IPR035926">
    <property type="entry name" value="NusB-like_sf"/>
</dbReference>
<dbReference type="SUPFAM" id="SSF53335">
    <property type="entry name" value="S-adenosyl-L-methionine-dependent methyltransferases"/>
    <property type="match status" value="1"/>
</dbReference>
<comment type="catalytic activity">
    <reaction evidence="12">
        <text>cytidine(967) in 16S rRNA + S-adenosyl-L-methionine = 5-methylcytidine(967) in 16S rRNA + S-adenosyl-L-homocysteine + H(+)</text>
        <dbReference type="Rhea" id="RHEA:42748"/>
        <dbReference type="Rhea" id="RHEA-COMP:10219"/>
        <dbReference type="Rhea" id="RHEA-COMP:10220"/>
        <dbReference type="ChEBI" id="CHEBI:15378"/>
        <dbReference type="ChEBI" id="CHEBI:57856"/>
        <dbReference type="ChEBI" id="CHEBI:59789"/>
        <dbReference type="ChEBI" id="CHEBI:74483"/>
        <dbReference type="ChEBI" id="CHEBI:82748"/>
        <dbReference type="EC" id="2.1.1.176"/>
    </reaction>
</comment>
<feature type="binding site" evidence="13">
    <location>
        <position position="288"/>
    </location>
    <ligand>
        <name>S-adenosyl-L-methionine</name>
        <dbReference type="ChEBI" id="CHEBI:59789"/>
    </ligand>
</feature>
<keyword evidence="7 13" id="KW-0808">Transferase</keyword>
<evidence type="ECO:0000256" key="2">
    <source>
        <dbReference type="ARBA" id="ARBA00004496"/>
    </source>
</evidence>
<dbReference type="InterPro" id="IPR029063">
    <property type="entry name" value="SAM-dependent_MTases_sf"/>
</dbReference>
<dbReference type="Proteomes" id="UP000092671">
    <property type="component" value="Unassembled WGS sequence"/>
</dbReference>
<accession>A0A1B8PJX7</accession>
<dbReference type="PRINTS" id="PR02008">
    <property type="entry name" value="RCMTFAMILY"/>
</dbReference>
<dbReference type="NCBIfam" id="NF008149">
    <property type="entry name" value="PRK10901.1"/>
    <property type="match status" value="1"/>
</dbReference>
<keyword evidence="9 13" id="KW-0694">RNA-binding</keyword>
<dbReference type="InterPro" id="IPR023267">
    <property type="entry name" value="RCMT"/>
</dbReference>
<evidence type="ECO:0000313" key="16">
    <source>
        <dbReference type="Proteomes" id="UP000092671"/>
    </source>
</evidence>
<name>A0A1B8PJX7_MORNO</name>
<dbReference type="InterPro" id="IPR006027">
    <property type="entry name" value="NusB_RsmB_TIM44"/>
</dbReference>
<dbReference type="Pfam" id="PF01189">
    <property type="entry name" value="Methyltr_RsmB-F"/>
    <property type="match status" value="1"/>
</dbReference>
<evidence type="ECO:0000256" key="3">
    <source>
        <dbReference type="ARBA" id="ARBA00012140"/>
    </source>
</evidence>
<evidence type="ECO:0000256" key="12">
    <source>
        <dbReference type="ARBA" id="ARBA00047283"/>
    </source>
</evidence>
<dbReference type="GO" id="GO:0006355">
    <property type="term" value="P:regulation of DNA-templated transcription"/>
    <property type="evidence" value="ECO:0007669"/>
    <property type="project" value="InterPro"/>
</dbReference>
<evidence type="ECO:0000256" key="1">
    <source>
        <dbReference type="ARBA" id="ARBA00002724"/>
    </source>
</evidence>
<comment type="function">
    <text evidence="1">Specifically methylates the cytosine at position 967 (m5C967) of 16S rRNA.</text>
</comment>
<dbReference type="AlphaFoldDB" id="A0A1B8PJX7"/>
<gene>
    <name evidence="15" type="ORF">A9Z60_02685</name>
</gene>
<dbReference type="PANTHER" id="PTHR22807:SF61">
    <property type="entry name" value="NOL1_NOP2_SUN FAMILY PROTEIN _ ANTITERMINATION NUSB DOMAIN-CONTAINING PROTEIN"/>
    <property type="match status" value="1"/>
</dbReference>
<evidence type="ECO:0000259" key="14">
    <source>
        <dbReference type="PROSITE" id="PS51686"/>
    </source>
</evidence>
<evidence type="ECO:0000256" key="6">
    <source>
        <dbReference type="ARBA" id="ARBA00022603"/>
    </source>
</evidence>
<dbReference type="EC" id="2.1.1.176" evidence="3"/>
<dbReference type="CDD" id="cd02440">
    <property type="entry name" value="AdoMet_MTases"/>
    <property type="match status" value="1"/>
</dbReference>
<evidence type="ECO:0000256" key="9">
    <source>
        <dbReference type="ARBA" id="ARBA00022884"/>
    </source>
</evidence>
<dbReference type="GO" id="GO:0003723">
    <property type="term" value="F:RNA binding"/>
    <property type="evidence" value="ECO:0007669"/>
    <property type="project" value="UniProtKB-UniRule"/>
</dbReference>
<keyword evidence="6 13" id="KW-0489">Methyltransferase</keyword>
<protein>
    <recommendedName>
        <fullName evidence="3">16S rRNA (cytosine(967)-C(5))-methyltransferase</fullName>
        <ecNumber evidence="3">2.1.1.176</ecNumber>
    </recommendedName>
    <alternativeName>
        <fullName evidence="10">16S rRNA m5C967 methyltransferase</fullName>
    </alternativeName>
    <alternativeName>
        <fullName evidence="11">rRNA (cytosine-C(5)-)-methyltransferase RsmB</fullName>
    </alternativeName>
</protein>
<evidence type="ECO:0000256" key="8">
    <source>
        <dbReference type="ARBA" id="ARBA00022691"/>
    </source>
</evidence>
<dbReference type="OrthoDB" id="9810297at2"/>
<evidence type="ECO:0000256" key="11">
    <source>
        <dbReference type="ARBA" id="ARBA00031088"/>
    </source>
</evidence>
<evidence type="ECO:0000256" key="4">
    <source>
        <dbReference type="ARBA" id="ARBA00022490"/>
    </source>
</evidence>
<dbReference type="PROSITE" id="PS51686">
    <property type="entry name" value="SAM_MT_RSMB_NOP"/>
    <property type="match status" value="1"/>
</dbReference>
<organism evidence="15 16">
    <name type="scientific">Moraxella nonliquefaciens</name>
    <dbReference type="NCBI Taxonomy" id="478"/>
    <lineage>
        <taxon>Bacteria</taxon>
        <taxon>Pseudomonadati</taxon>
        <taxon>Pseudomonadota</taxon>
        <taxon>Gammaproteobacteria</taxon>
        <taxon>Moraxellales</taxon>
        <taxon>Moraxellaceae</taxon>
        <taxon>Moraxella</taxon>
    </lineage>
</organism>
<evidence type="ECO:0000256" key="5">
    <source>
        <dbReference type="ARBA" id="ARBA00022552"/>
    </source>
</evidence>
<feature type="binding site" evidence="13">
    <location>
        <position position="332"/>
    </location>
    <ligand>
        <name>S-adenosyl-L-methionine</name>
        <dbReference type="ChEBI" id="CHEBI:59789"/>
    </ligand>
</feature>
<dbReference type="PANTHER" id="PTHR22807">
    <property type="entry name" value="NOP2 YEAST -RELATED NOL1/NOP2/FMU SUN DOMAIN-CONTAINING"/>
    <property type="match status" value="1"/>
</dbReference>
<dbReference type="InterPro" id="IPR004573">
    <property type="entry name" value="rRNA_ssu_MeTfrase_B"/>
</dbReference>
<evidence type="ECO:0000256" key="13">
    <source>
        <dbReference type="PROSITE-ProRule" id="PRU01023"/>
    </source>
</evidence>
<feature type="binding site" evidence="13">
    <location>
        <position position="316"/>
    </location>
    <ligand>
        <name>S-adenosyl-L-methionine</name>
        <dbReference type="ChEBI" id="CHEBI:59789"/>
    </ligand>
</feature>
<comment type="caution">
    <text evidence="15">The sequence shown here is derived from an EMBL/GenBank/DDBJ whole genome shotgun (WGS) entry which is preliminary data.</text>
</comment>
<feature type="active site" description="Nucleophile" evidence="13">
    <location>
        <position position="385"/>
    </location>
</feature>
<comment type="subcellular location">
    <subcellularLocation>
        <location evidence="2">Cytoplasm</location>
    </subcellularLocation>
</comment>
<dbReference type="InterPro" id="IPR001678">
    <property type="entry name" value="MeTrfase_RsmB-F_NOP2_dom"/>
</dbReference>
<dbReference type="Pfam" id="PF22458">
    <property type="entry name" value="RsmF-B_ferredox"/>
    <property type="match status" value="1"/>
</dbReference>
<keyword evidence="4" id="KW-0963">Cytoplasm</keyword>
<proteinExistence type="inferred from homology"/>
<dbReference type="NCBIfam" id="TIGR00563">
    <property type="entry name" value="rsmB"/>
    <property type="match status" value="1"/>
</dbReference>
<dbReference type="InterPro" id="IPR049560">
    <property type="entry name" value="MeTrfase_RsmB-F_NOP2_cat"/>
</dbReference>
<reference evidence="15 16" key="1">
    <citation type="submission" date="2016-06" db="EMBL/GenBank/DDBJ databases">
        <title>Draft genome of Moraxella nonliquefaciens CCUG 60284.</title>
        <authorList>
            <person name="Salva-Serra F."/>
            <person name="Engstrom-Jakobsson H."/>
            <person name="Thorell K."/>
            <person name="Gonzales-Siles L."/>
            <person name="Karlsson R."/>
            <person name="Boulund F."/>
            <person name="Engstrand L."/>
            <person name="Kristiansson E."/>
            <person name="Moore E."/>
        </authorList>
    </citation>
    <scope>NUCLEOTIDE SEQUENCE [LARGE SCALE GENOMIC DNA]</scope>
    <source>
        <strain evidence="15 16">CCUG 60284</strain>
    </source>
</reference>
<dbReference type="EMBL" id="LZDN01000012">
    <property type="protein sequence ID" value="OBX50819.1"/>
    <property type="molecule type" value="Genomic_DNA"/>
</dbReference>
<dbReference type="SUPFAM" id="SSF48013">
    <property type="entry name" value="NusB-like"/>
    <property type="match status" value="1"/>
</dbReference>